<dbReference type="Gene3D" id="3.90.550.50">
    <property type="match status" value="1"/>
</dbReference>
<dbReference type="EMBL" id="CAJPDT010000035">
    <property type="protein sequence ID" value="CAF9924090.1"/>
    <property type="molecule type" value="Genomic_DNA"/>
</dbReference>
<dbReference type="PANTHER" id="PTHR10811">
    <property type="entry name" value="FRINGE-RELATED"/>
    <property type="match status" value="1"/>
</dbReference>
<reference evidence="2" key="1">
    <citation type="submission" date="2021-03" db="EMBL/GenBank/DDBJ databases">
        <authorList>
            <person name="Tagirdzhanova G."/>
        </authorList>
    </citation>
    <scope>NUCLEOTIDE SEQUENCE</scope>
</reference>
<evidence type="ECO:0000313" key="3">
    <source>
        <dbReference type="Proteomes" id="UP000664534"/>
    </source>
</evidence>
<keyword evidence="1" id="KW-0812">Transmembrane</keyword>
<gene>
    <name evidence="2" type="ORF">IMSHALPRED_006096</name>
</gene>
<organism evidence="2 3">
    <name type="scientific">Imshaugia aleurites</name>
    <dbReference type="NCBI Taxonomy" id="172621"/>
    <lineage>
        <taxon>Eukaryota</taxon>
        <taxon>Fungi</taxon>
        <taxon>Dikarya</taxon>
        <taxon>Ascomycota</taxon>
        <taxon>Pezizomycotina</taxon>
        <taxon>Lecanoromycetes</taxon>
        <taxon>OSLEUM clade</taxon>
        <taxon>Lecanoromycetidae</taxon>
        <taxon>Lecanorales</taxon>
        <taxon>Lecanorineae</taxon>
        <taxon>Parmeliaceae</taxon>
        <taxon>Imshaugia</taxon>
    </lineage>
</organism>
<name>A0A8H3FI50_9LECA</name>
<dbReference type="InterPro" id="IPR006740">
    <property type="entry name" value="DUF604"/>
</dbReference>
<evidence type="ECO:0000256" key="1">
    <source>
        <dbReference type="SAM" id="Phobius"/>
    </source>
</evidence>
<proteinExistence type="predicted"/>
<comment type="caution">
    <text evidence="2">The sequence shown here is derived from an EMBL/GenBank/DDBJ whole genome shotgun (WGS) entry which is preliminary data.</text>
</comment>
<keyword evidence="1" id="KW-1133">Transmembrane helix</keyword>
<evidence type="ECO:0008006" key="4">
    <source>
        <dbReference type="Google" id="ProtNLM"/>
    </source>
</evidence>
<accession>A0A8H3FI50</accession>
<dbReference type="Pfam" id="PF04646">
    <property type="entry name" value="DUF604"/>
    <property type="match status" value="1"/>
</dbReference>
<dbReference type="Proteomes" id="UP000664534">
    <property type="component" value="Unassembled WGS sequence"/>
</dbReference>
<sequence>MANRMRSFVSSLKLQVPTPKLLPHTLPSIFRSRRAIVSCCIFSLALTFTIWQLPRDHLPQIAPVEPDPPNANRLPLGQPYPSRQTICQGNFDWLNELDIPFPVKYARRDIIVRSDSKAHRDSITKIEKPLFGDLRIVQPGKDNNEPGLPDCMEPLSLDVPAFVNAPADASHIIFGAATTLGRLEVSLPFFERWLAHTNARLFVVVTGPDDRAPNPEHMAELQSRMRGLGLAVTLMEALDRKDGILERYFSLVKILYANCDENTRWLGFIDDDTFITSMSALVAALNQYDHTQLRYLGALSEEWWTVILYGLIGMGGAGIFLSVPLAKILDVNYDECKENSQMGFGDHKIYECIERYTKTPLTSLPGLHQIDIHGDRSGVFESGRQILTLHHWKEGYWDENGEGPDGIRHGRWFPMDQMSLVTDVCDRCYLQRWQFGNDTILSNGYSISLYPKGALSPTKKKQLRLDKMENTWVTPMKVEDSFNKGWDHYLGPLRPPLKLEEEKIPYRFLAGVKVDGGVRQYYRHLGRDGDMDTVIELFWIREEAWKSSATLPE</sequence>
<evidence type="ECO:0000313" key="2">
    <source>
        <dbReference type="EMBL" id="CAF9924090.1"/>
    </source>
</evidence>
<feature type="transmembrane region" description="Helical" evidence="1">
    <location>
        <begin position="303"/>
        <end position="323"/>
    </location>
</feature>
<dbReference type="OrthoDB" id="414175at2759"/>
<dbReference type="AlphaFoldDB" id="A0A8H3FI50"/>
<protein>
    <recommendedName>
        <fullName evidence="4">Glycosyltransferase family 31 protein</fullName>
    </recommendedName>
</protein>
<keyword evidence="3" id="KW-1185">Reference proteome</keyword>
<keyword evidence="1" id="KW-0472">Membrane</keyword>